<name>A0A7J0FSB1_9ERIC</name>
<comment type="caution">
    <text evidence="2">The sequence shown here is derived from an EMBL/GenBank/DDBJ whole genome shotgun (WGS) entry which is preliminary data.</text>
</comment>
<feature type="region of interest" description="Disordered" evidence="1">
    <location>
        <begin position="1"/>
        <end position="41"/>
    </location>
</feature>
<dbReference type="Proteomes" id="UP000585474">
    <property type="component" value="Unassembled WGS sequence"/>
</dbReference>
<proteinExistence type="predicted"/>
<keyword evidence="3" id="KW-1185">Reference proteome</keyword>
<organism evidence="2 3">
    <name type="scientific">Actinidia rufa</name>
    <dbReference type="NCBI Taxonomy" id="165716"/>
    <lineage>
        <taxon>Eukaryota</taxon>
        <taxon>Viridiplantae</taxon>
        <taxon>Streptophyta</taxon>
        <taxon>Embryophyta</taxon>
        <taxon>Tracheophyta</taxon>
        <taxon>Spermatophyta</taxon>
        <taxon>Magnoliopsida</taxon>
        <taxon>eudicotyledons</taxon>
        <taxon>Gunneridae</taxon>
        <taxon>Pentapetalae</taxon>
        <taxon>asterids</taxon>
        <taxon>Ericales</taxon>
        <taxon>Actinidiaceae</taxon>
        <taxon>Actinidia</taxon>
    </lineage>
</organism>
<accession>A0A7J0FSB1</accession>
<evidence type="ECO:0000313" key="2">
    <source>
        <dbReference type="EMBL" id="GFZ01596.1"/>
    </source>
</evidence>
<dbReference type="EMBL" id="BJWL01000015">
    <property type="protein sequence ID" value="GFZ01596.1"/>
    <property type="molecule type" value="Genomic_DNA"/>
</dbReference>
<gene>
    <name evidence="2" type="ORF">Acr_15g0002050</name>
</gene>
<reference evidence="2 3" key="1">
    <citation type="submission" date="2019-07" db="EMBL/GenBank/DDBJ databases">
        <title>De Novo Assembly of kiwifruit Actinidia rufa.</title>
        <authorList>
            <person name="Sugita-Konishi S."/>
            <person name="Sato K."/>
            <person name="Mori E."/>
            <person name="Abe Y."/>
            <person name="Kisaki G."/>
            <person name="Hamano K."/>
            <person name="Suezawa K."/>
            <person name="Otani M."/>
            <person name="Fukuda T."/>
            <person name="Manabe T."/>
            <person name="Gomi K."/>
            <person name="Tabuchi M."/>
            <person name="Akimitsu K."/>
            <person name="Kataoka I."/>
        </authorList>
    </citation>
    <scope>NUCLEOTIDE SEQUENCE [LARGE SCALE GENOMIC DNA]</scope>
    <source>
        <strain evidence="3">cv. Fuchu</strain>
    </source>
</reference>
<sequence length="83" mass="9405">MSDVVNNLPSSPREDPPEESPPPDKSSDHMEDPEMDTCSPLEKEINVMTQGDLDRLREEYSFLGSRPGSLKRVRRYCLLALAK</sequence>
<evidence type="ECO:0000256" key="1">
    <source>
        <dbReference type="SAM" id="MobiDB-lite"/>
    </source>
</evidence>
<dbReference type="AlphaFoldDB" id="A0A7J0FSB1"/>
<evidence type="ECO:0000313" key="3">
    <source>
        <dbReference type="Proteomes" id="UP000585474"/>
    </source>
</evidence>
<protein>
    <submittedName>
        <fullName evidence="2">Uncharacterized protein</fullName>
    </submittedName>
</protein>